<dbReference type="OrthoDB" id="3186662at2"/>
<dbReference type="Pfam" id="PF04999">
    <property type="entry name" value="FtsL"/>
    <property type="match status" value="1"/>
</dbReference>
<keyword evidence="5 10" id="KW-1133">Transmembrane helix</keyword>
<evidence type="ECO:0000256" key="6">
    <source>
        <dbReference type="ARBA" id="ARBA00023136"/>
    </source>
</evidence>
<evidence type="ECO:0000313" key="11">
    <source>
        <dbReference type="EMBL" id="TGY61404.1"/>
    </source>
</evidence>
<keyword evidence="4 10" id="KW-0812">Transmembrane</keyword>
<feature type="coiled-coil region" evidence="9">
    <location>
        <begin position="78"/>
        <end position="105"/>
    </location>
</feature>
<protein>
    <recommendedName>
        <fullName evidence="8">Cell division protein FtsL</fullName>
    </recommendedName>
</protein>
<evidence type="ECO:0000256" key="9">
    <source>
        <dbReference type="SAM" id="Coils"/>
    </source>
</evidence>
<evidence type="ECO:0000256" key="10">
    <source>
        <dbReference type="SAM" id="Phobius"/>
    </source>
</evidence>
<organism evidence="11 12">
    <name type="scientific">Muricaecibacterium torontonense</name>
    <dbReference type="NCBI Taxonomy" id="3032871"/>
    <lineage>
        <taxon>Bacteria</taxon>
        <taxon>Bacillati</taxon>
        <taxon>Actinomycetota</taxon>
        <taxon>Coriobacteriia</taxon>
        <taxon>Coriobacteriales</taxon>
        <taxon>Atopobiaceae</taxon>
        <taxon>Muricaecibacterium</taxon>
    </lineage>
</organism>
<reference evidence="11 12" key="1">
    <citation type="submission" date="2019-04" db="EMBL/GenBank/DDBJ databases">
        <title>Microbes associate with the intestines of laboratory mice.</title>
        <authorList>
            <person name="Navarre W."/>
            <person name="Wong E."/>
            <person name="Huang K."/>
            <person name="Tropini C."/>
            <person name="Ng K."/>
            <person name="Yu B."/>
        </authorList>
    </citation>
    <scope>NUCLEOTIDE SEQUENCE [LARGE SCALE GENOMIC DNA]</scope>
    <source>
        <strain evidence="11 12">NM07_P-09</strain>
    </source>
</reference>
<keyword evidence="2" id="KW-1003">Cell membrane</keyword>
<evidence type="ECO:0000256" key="3">
    <source>
        <dbReference type="ARBA" id="ARBA00022618"/>
    </source>
</evidence>
<gene>
    <name evidence="11" type="primary">ftsL</name>
    <name evidence="11" type="ORF">E5334_08320</name>
</gene>
<accession>A0A4S2F2I7</accession>
<evidence type="ECO:0000256" key="2">
    <source>
        <dbReference type="ARBA" id="ARBA00022475"/>
    </source>
</evidence>
<proteinExistence type="predicted"/>
<dbReference type="Proteomes" id="UP000310263">
    <property type="component" value="Unassembled WGS sequence"/>
</dbReference>
<name>A0A4S2F2I7_9ACTN</name>
<evidence type="ECO:0000256" key="8">
    <source>
        <dbReference type="NCBIfam" id="TIGR02209"/>
    </source>
</evidence>
<dbReference type="AlphaFoldDB" id="A0A4S2F2I7"/>
<keyword evidence="9" id="KW-0175">Coiled coil</keyword>
<evidence type="ECO:0000256" key="7">
    <source>
        <dbReference type="ARBA" id="ARBA00023306"/>
    </source>
</evidence>
<dbReference type="RefSeq" id="WP_136013126.1">
    <property type="nucleotide sequence ID" value="NZ_SRYE01000005.1"/>
</dbReference>
<feature type="transmembrane region" description="Helical" evidence="10">
    <location>
        <begin position="46"/>
        <end position="67"/>
    </location>
</feature>
<dbReference type="NCBIfam" id="TIGR02209">
    <property type="entry name" value="ftsL_broad"/>
    <property type="match status" value="1"/>
</dbReference>
<keyword evidence="7" id="KW-0131">Cell cycle</keyword>
<comment type="subcellular location">
    <subcellularLocation>
        <location evidence="1">Cell membrane</location>
        <topology evidence="1">Single-pass type II membrane protein</topology>
    </subcellularLocation>
</comment>
<dbReference type="EMBL" id="SRYE01000005">
    <property type="protein sequence ID" value="TGY61404.1"/>
    <property type="molecule type" value="Genomic_DNA"/>
</dbReference>
<evidence type="ECO:0000256" key="4">
    <source>
        <dbReference type="ARBA" id="ARBA00022692"/>
    </source>
</evidence>
<evidence type="ECO:0000313" key="12">
    <source>
        <dbReference type="Proteomes" id="UP000310263"/>
    </source>
</evidence>
<comment type="caution">
    <text evidence="11">The sequence shown here is derived from an EMBL/GenBank/DDBJ whole genome shotgun (WGS) entry which is preliminary data.</text>
</comment>
<evidence type="ECO:0000256" key="5">
    <source>
        <dbReference type="ARBA" id="ARBA00022989"/>
    </source>
</evidence>
<dbReference type="GO" id="GO:0005886">
    <property type="term" value="C:plasma membrane"/>
    <property type="evidence" value="ECO:0007669"/>
    <property type="project" value="UniProtKB-SubCell"/>
</dbReference>
<dbReference type="GO" id="GO:0051301">
    <property type="term" value="P:cell division"/>
    <property type="evidence" value="ECO:0007669"/>
    <property type="project" value="UniProtKB-KW"/>
</dbReference>
<dbReference type="InterPro" id="IPR011922">
    <property type="entry name" value="Cell_div_FtsL"/>
</dbReference>
<keyword evidence="6 10" id="KW-0472">Membrane</keyword>
<keyword evidence="12" id="KW-1185">Reference proteome</keyword>
<sequence>MIYQGSAARPLGTAAPQQAPSSFDIVEGRGLDAAARQGVSPRFWHICKLVIAACALMFVLCCARVALTAATVQTLQANAETKTQLSQAEDANRELRIESAVLSNNSRISSIATQNLGMVYAGAGEALTVSVPAAS</sequence>
<keyword evidence="3 11" id="KW-0132">Cell division</keyword>
<evidence type="ECO:0000256" key="1">
    <source>
        <dbReference type="ARBA" id="ARBA00004401"/>
    </source>
</evidence>